<evidence type="ECO:0000259" key="2">
    <source>
        <dbReference type="Pfam" id="PF11887"/>
    </source>
</evidence>
<dbReference type="Proteomes" id="UP000642748">
    <property type="component" value="Unassembled WGS sequence"/>
</dbReference>
<dbReference type="InterPro" id="IPR052336">
    <property type="entry name" value="MlaD_Phospholipid_Transporter"/>
</dbReference>
<name>A0A8J3QWZ4_9ACTN</name>
<dbReference type="PANTHER" id="PTHR33371:SF17">
    <property type="entry name" value="MCE-FAMILY PROTEIN MCE1B"/>
    <property type="match status" value="1"/>
</dbReference>
<sequence>MRRKSIAGPLTKGIIFVIVTVLATAVLGLTIANAGVGDTTGYRAEFTDVTGLNPGDDVRIAGVRVGQVTGIQVIRRRYAEVRFSVERGRRLPASVTATIKYRNLVGQRYIALGQGVGPVNATLAPDHTIPLSRTTPALDLTELFNGFQPLFQALSPNDVNQLSTEIVQVFQGEDTTVDSLVSHTASLTTTLAAKDEVIGQLIDNLNAVLTTVNSRGDELSGMVTTLQELVSGLADDRKPIGDAISAMSTLTTSTAGLLQDARGPLSQDIDSLGDVSTNLADAQPALDQFLKLLPLKLNDITTLASYGSWLNFYLCTATVGPVGVIGGPPLAPPIGVVDTGARCQG</sequence>
<dbReference type="EMBL" id="BONZ01000067">
    <property type="protein sequence ID" value="GIH18423.1"/>
    <property type="molecule type" value="Genomic_DNA"/>
</dbReference>
<dbReference type="NCBIfam" id="TIGR00996">
    <property type="entry name" value="Mtu_fam_mce"/>
    <property type="match status" value="1"/>
</dbReference>
<dbReference type="Pfam" id="PF11887">
    <property type="entry name" value="Mce4_CUP1"/>
    <property type="match status" value="1"/>
</dbReference>
<accession>A0A8J3QWZ4</accession>
<dbReference type="GO" id="GO:0005576">
    <property type="term" value="C:extracellular region"/>
    <property type="evidence" value="ECO:0007669"/>
    <property type="project" value="TreeGrafter"/>
</dbReference>
<organism evidence="3 4">
    <name type="scientific">Rugosimonospora africana</name>
    <dbReference type="NCBI Taxonomy" id="556532"/>
    <lineage>
        <taxon>Bacteria</taxon>
        <taxon>Bacillati</taxon>
        <taxon>Actinomycetota</taxon>
        <taxon>Actinomycetes</taxon>
        <taxon>Micromonosporales</taxon>
        <taxon>Micromonosporaceae</taxon>
        <taxon>Rugosimonospora</taxon>
    </lineage>
</organism>
<dbReference type="InterPro" id="IPR005693">
    <property type="entry name" value="Mce"/>
</dbReference>
<reference evidence="3" key="1">
    <citation type="submission" date="2021-01" db="EMBL/GenBank/DDBJ databases">
        <title>Whole genome shotgun sequence of Rugosimonospora africana NBRC 104875.</title>
        <authorList>
            <person name="Komaki H."/>
            <person name="Tamura T."/>
        </authorList>
    </citation>
    <scope>NUCLEOTIDE SEQUENCE</scope>
    <source>
        <strain evidence="3">NBRC 104875</strain>
    </source>
</reference>
<proteinExistence type="predicted"/>
<dbReference type="GO" id="GO:0051701">
    <property type="term" value="P:biological process involved in interaction with host"/>
    <property type="evidence" value="ECO:0007669"/>
    <property type="project" value="TreeGrafter"/>
</dbReference>
<dbReference type="RefSeq" id="WP_203921944.1">
    <property type="nucleotide sequence ID" value="NZ_BONZ01000067.1"/>
</dbReference>
<dbReference type="Pfam" id="PF02470">
    <property type="entry name" value="MlaD"/>
    <property type="match status" value="1"/>
</dbReference>
<protein>
    <submittedName>
        <fullName evidence="3">ABC transporter substrate-binding protein</fullName>
    </submittedName>
</protein>
<comment type="caution">
    <text evidence="3">The sequence shown here is derived from an EMBL/GenBank/DDBJ whole genome shotgun (WGS) entry which is preliminary data.</text>
</comment>
<keyword evidence="4" id="KW-1185">Reference proteome</keyword>
<dbReference type="PANTHER" id="PTHR33371">
    <property type="entry name" value="INTERMEMBRANE PHOSPHOLIPID TRANSPORT SYSTEM BINDING PROTEIN MLAD-RELATED"/>
    <property type="match status" value="1"/>
</dbReference>
<feature type="domain" description="Mce/MlaD" evidence="1">
    <location>
        <begin position="40"/>
        <end position="114"/>
    </location>
</feature>
<evidence type="ECO:0000313" key="4">
    <source>
        <dbReference type="Proteomes" id="UP000642748"/>
    </source>
</evidence>
<dbReference type="InterPro" id="IPR024516">
    <property type="entry name" value="Mce_C"/>
</dbReference>
<feature type="domain" description="Mammalian cell entry C-terminal" evidence="2">
    <location>
        <begin position="121"/>
        <end position="293"/>
    </location>
</feature>
<gene>
    <name evidence="3" type="ORF">Raf01_65950</name>
</gene>
<dbReference type="AlphaFoldDB" id="A0A8J3QWZ4"/>
<dbReference type="InterPro" id="IPR003399">
    <property type="entry name" value="Mce/MlaD"/>
</dbReference>
<evidence type="ECO:0000313" key="3">
    <source>
        <dbReference type="EMBL" id="GIH18423.1"/>
    </source>
</evidence>
<evidence type="ECO:0000259" key="1">
    <source>
        <dbReference type="Pfam" id="PF02470"/>
    </source>
</evidence>